<keyword evidence="2" id="KW-0846">Cobalamin</keyword>
<dbReference type="Proteomes" id="UP000694001">
    <property type="component" value="Chromosome"/>
</dbReference>
<dbReference type="InterPro" id="IPR050862">
    <property type="entry name" value="RdRp_reductase_class-2"/>
</dbReference>
<dbReference type="InterPro" id="IPR054158">
    <property type="entry name" value="RNR-II_ins_dom"/>
</dbReference>
<keyword evidence="3" id="KW-0560">Oxidoreductase</keyword>
<evidence type="ECO:0000256" key="2">
    <source>
        <dbReference type="ARBA" id="ARBA00022628"/>
    </source>
</evidence>
<dbReference type="PANTHER" id="PTHR43371:SF1">
    <property type="entry name" value="RIBONUCLEOSIDE-DIPHOSPHATE REDUCTASE"/>
    <property type="match status" value="1"/>
</dbReference>
<reference evidence="6" key="1">
    <citation type="submission" date="2021-06" db="EMBL/GenBank/DDBJ databases">
        <title>Elioraea tepida, sp. nov., a moderately thermophilic aerobic anoxygenic phototrophic bacterium isolated from an alkaline siliceous hot spring mat community in Yellowstone National Park, WY, USA.</title>
        <authorList>
            <person name="Saini M.K."/>
            <person name="Yoshida S."/>
            <person name="Sebastian A."/>
            <person name="Hirose S."/>
            <person name="Hara E."/>
            <person name="Tamaki H."/>
            <person name="Soulier N.T."/>
            <person name="Albert I."/>
            <person name="Hanada S."/>
            <person name="Bryant D.A."/>
            <person name="Tank M."/>
        </authorList>
    </citation>
    <scope>NUCLEOTIDE SEQUENCE</scope>
    <source>
        <strain evidence="6">MS-P2</strain>
    </source>
</reference>
<evidence type="ECO:0000256" key="3">
    <source>
        <dbReference type="ARBA" id="ARBA00023002"/>
    </source>
</evidence>
<gene>
    <name evidence="6" type="ORF">KO353_08430</name>
</gene>
<sequence length="835" mass="92751">MTLIKPVPPSLLSQPLLPWGETPARTYAPGMGQAVADRTINRRIVRRFPSPQRVPFVVPRDDSTALESQLAAWARREGWAYEGGFHVEHGDDVTVSGWILAVGRIETEAWADVAERVALGNALLEPRPEWREAERATLRHHLRQASLLMSGRHLQHGDASQPPRNMEVFTNCSTAATSFLCYLLLLNGSGVGRAYDDAMMAVDWARDMPLIVPVIDWSHPDVQSGTVTGFLTRRDAEHLYASHGRIVVHEVGDSREGWAKAVELVERMAFERRRDEVVLLDFTKVRPKGAPIMGMQGRPASGPGPYMQALARVAMVRGSGMEPWRATLFVDHYLAECVLVGGARRSARMSTKTWRDRSVLSFISVKRGGFLWSSNNSITVDAAFWEHVRQQDPDPDWDEATREEWAHAHAVFEAAVRAAYEDGTGEPGFINQDKLVANDEGLDAYTSGALFVGSEKYQPDEETKPLLGDLVARARASRYTQITNPCGEISLFMLGGYCVIADVVPYHAADDDDAEAAFRAAARALIRVNLMDCLYRPETRRTNRIGVGITGLHEYALKRFGFGWADLIDEERSKPFWMMLARFKRAVADEAARYSAALGVVRPHTDTTMKPAGTTSKLFGLTEGAHLPSMREYLRWVQFRNDDPMVREYRAKGYPVKSLTTYRGTTVVGLPTKPEIVKLADELGLADKLVTAGEAKPADQYRYLQLLEKYWIRGVDEQGEPLAVDTGNQVSYTLKYDPKTVSFEEFRDTILKLQPTIRACSVMPQTDTTAYEYQPEQPVTKAEYELIAAAIAEAAAEDVGREHVDCAAGVCPIDFGTNEASAARDEAQAAAQAKA</sequence>
<evidence type="ECO:0000313" key="7">
    <source>
        <dbReference type="Proteomes" id="UP000694001"/>
    </source>
</evidence>
<name>A0A975U1D0_9PROT</name>
<dbReference type="RefSeq" id="WP_218284236.1">
    <property type="nucleotide sequence ID" value="NZ_CP076448.1"/>
</dbReference>
<organism evidence="6 7">
    <name type="scientific">Elioraea tepida</name>
    <dbReference type="NCBI Taxonomy" id="2843330"/>
    <lineage>
        <taxon>Bacteria</taxon>
        <taxon>Pseudomonadati</taxon>
        <taxon>Pseudomonadota</taxon>
        <taxon>Alphaproteobacteria</taxon>
        <taxon>Acetobacterales</taxon>
        <taxon>Elioraeaceae</taxon>
        <taxon>Elioraea</taxon>
    </lineage>
</organism>
<feature type="domain" description="B12-dependent ribonucleotide reductase insertion" evidence="5">
    <location>
        <begin position="235"/>
        <end position="314"/>
    </location>
</feature>
<evidence type="ECO:0000313" key="6">
    <source>
        <dbReference type="EMBL" id="QXM23376.1"/>
    </source>
</evidence>
<evidence type="ECO:0000259" key="5">
    <source>
        <dbReference type="Pfam" id="PF21995"/>
    </source>
</evidence>
<comment type="cofactor">
    <cofactor evidence="1">
        <name>adenosylcob(III)alamin</name>
        <dbReference type="ChEBI" id="CHEBI:18408"/>
    </cofactor>
</comment>
<proteinExistence type="predicted"/>
<keyword evidence="4" id="KW-0170">Cobalt</keyword>
<evidence type="ECO:0000256" key="1">
    <source>
        <dbReference type="ARBA" id="ARBA00001922"/>
    </source>
</evidence>
<dbReference type="GO" id="GO:0004748">
    <property type="term" value="F:ribonucleoside-diphosphate reductase activity, thioredoxin disulfide as acceptor"/>
    <property type="evidence" value="ECO:0007669"/>
    <property type="project" value="TreeGrafter"/>
</dbReference>
<dbReference type="Pfam" id="PF21995">
    <property type="entry name" value="RNR-II_ins_dom"/>
    <property type="match status" value="1"/>
</dbReference>
<dbReference type="GO" id="GO:0031419">
    <property type="term" value="F:cobalamin binding"/>
    <property type="evidence" value="ECO:0007669"/>
    <property type="project" value="UniProtKB-KW"/>
</dbReference>
<dbReference type="KEGG" id="elio:KO353_08430"/>
<dbReference type="AlphaFoldDB" id="A0A975U1D0"/>
<protein>
    <submittedName>
        <fullName evidence="6">Ribonucleoside-diphosphate reductase</fullName>
    </submittedName>
</protein>
<accession>A0A975U1D0</accession>
<dbReference type="EMBL" id="CP076448">
    <property type="protein sequence ID" value="QXM23376.1"/>
    <property type="molecule type" value="Genomic_DNA"/>
</dbReference>
<evidence type="ECO:0000256" key="4">
    <source>
        <dbReference type="ARBA" id="ARBA00023285"/>
    </source>
</evidence>
<keyword evidence="7" id="KW-1185">Reference proteome</keyword>
<dbReference type="PANTHER" id="PTHR43371">
    <property type="entry name" value="VITAMIN B12-DEPENDENT RIBONUCLEOTIDE REDUCTASE"/>
    <property type="match status" value="1"/>
</dbReference>